<evidence type="ECO:0000256" key="5">
    <source>
        <dbReference type="ARBA" id="ARBA00022692"/>
    </source>
</evidence>
<feature type="transmembrane region" description="Helical" evidence="9">
    <location>
        <begin position="184"/>
        <end position="206"/>
    </location>
</feature>
<keyword evidence="5 9" id="KW-0812">Transmembrane</keyword>
<dbReference type="PANTHER" id="PTHR33908">
    <property type="entry name" value="MANNOSYLTRANSFERASE YKCB-RELATED"/>
    <property type="match status" value="1"/>
</dbReference>
<protein>
    <submittedName>
        <fullName evidence="11">Glycosyl transferase</fullName>
    </submittedName>
</protein>
<accession>A0A1E7L5T6</accession>
<dbReference type="GO" id="GO:0016763">
    <property type="term" value="F:pentosyltransferase activity"/>
    <property type="evidence" value="ECO:0007669"/>
    <property type="project" value="TreeGrafter"/>
</dbReference>
<proteinExistence type="predicted"/>
<evidence type="ECO:0000256" key="2">
    <source>
        <dbReference type="ARBA" id="ARBA00022475"/>
    </source>
</evidence>
<reference evidence="11 12" key="1">
    <citation type="journal article" date="2016" name="Front. Microbiol.">
        <title>Comparative Genomics Analysis of Streptomyces Species Reveals Their Adaptation to the Marine Environment and Their Diversity at the Genomic Level.</title>
        <authorList>
            <person name="Tian X."/>
            <person name="Zhang Z."/>
            <person name="Yang T."/>
            <person name="Chen M."/>
            <person name="Li J."/>
            <person name="Chen F."/>
            <person name="Yang J."/>
            <person name="Li W."/>
            <person name="Zhang B."/>
            <person name="Zhang Z."/>
            <person name="Wu J."/>
            <person name="Zhang C."/>
            <person name="Long L."/>
            <person name="Xiao J."/>
        </authorList>
    </citation>
    <scope>NUCLEOTIDE SEQUENCE [LARGE SCALE GENOMIC DNA]</scope>
    <source>
        <strain evidence="11 12">SCSIO 10429</strain>
    </source>
</reference>
<comment type="caution">
    <text evidence="11">The sequence shown here is derived from an EMBL/GenBank/DDBJ whole genome shotgun (WGS) entry which is preliminary data.</text>
</comment>
<organism evidence="11 12">
    <name type="scientific">Streptomyces nanshensis</name>
    <dbReference type="NCBI Taxonomy" id="518642"/>
    <lineage>
        <taxon>Bacteria</taxon>
        <taxon>Bacillati</taxon>
        <taxon>Actinomycetota</taxon>
        <taxon>Actinomycetes</taxon>
        <taxon>Kitasatosporales</taxon>
        <taxon>Streptomycetaceae</taxon>
        <taxon>Streptomyces</taxon>
    </lineage>
</organism>
<feature type="region of interest" description="Disordered" evidence="8">
    <location>
        <begin position="287"/>
        <end position="309"/>
    </location>
</feature>
<evidence type="ECO:0000256" key="6">
    <source>
        <dbReference type="ARBA" id="ARBA00022989"/>
    </source>
</evidence>
<keyword evidence="3" id="KW-0328">Glycosyltransferase</keyword>
<dbReference type="GO" id="GO:0005886">
    <property type="term" value="C:plasma membrane"/>
    <property type="evidence" value="ECO:0007669"/>
    <property type="project" value="UniProtKB-SubCell"/>
</dbReference>
<feature type="transmembrane region" description="Helical" evidence="9">
    <location>
        <begin position="32"/>
        <end position="53"/>
    </location>
</feature>
<evidence type="ECO:0000256" key="1">
    <source>
        <dbReference type="ARBA" id="ARBA00004651"/>
    </source>
</evidence>
<feature type="transmembrane region" description="Helical" evidence="9">
    <location>
        <begin position="159"/>
        <end position="177"/>
    </location>
</feature>
<evidence type="ECO:0000313" key="11">
    <source>
        <dbReference type="EMBL" id="OEV11565.1"/>
    </source>
</evidence>
<feature type="transmembrane region" description="Helical" evidence="9">
    <location>
        <begin position="134"/>
        <end position="153"/>
    </location>
</feature>
<dbReference type="InterPro" id="IPR038731">
    <property type="entry name" value="RgtA/B/C-like"/>
</dbReference>
<feature type="transmembrane region" description="Helical" evidence="9">
    <location>
        <begin position="104"/>
        <end position="127"/>
    </location>
</feature>
<gene>
    <name evidence="11" type="ORF">AN218_12350</name>
</gene>
<feature type="domain" description="Glycosyltransferase RgtA/B/C/D-like" evidence="10">
    <location>
        <begin position="85"/>
        <end position="240"/>
    </location>
</feature>
<feature type="transmembrane region" description="Helical" evidence="9">
    <location>
        <begin position="226"/>
        <end position="246"/>
    </location>
</feature>
<comment type="subcellular location">
    <subcellularLocation>
        <location evidence="1">Cell membrane</location>
        <topology evidence="1">Multi-pass membrane protein</topology>
    </subcellularLocation>
</comment>
<dbReference type="PANTHER" id="PTHR33908:SF3">
    <property type="entry name" value="UNDECAPRENYL PHOSPHATE-ALPHA-4-AMINO-4-DEOXY-L-ARABINOSE ARABINOSYL TRANSFERASE"/>
    <property type="match status" value="1"/>
</dbReference>
<keyword evidence="7 9" id="KW-0472">Membrane</keyword>
<evidence type="ECO:0000256" key="3">
    <source>
        <dbReference type="ARBA" id="ARBA00022676"/>
    </source>
</evidence>
<keyword evidence="4 11" id="KW-0808">Transferase</keyword>
<evidence type="ECO:0000259" key="10">
    <source>
        <dbReference type="Pfam" id="PF13231"/>
    </source>
</evidence>
<evidence type="ECO:0000313" key="12">
    <source>
        <dbReference type="Proteomes" id="UP000176005"/>
    </source>
</evidence>
<name>A0A1E7L5T6_9ACTN</name>
<dbReference type="GO" id="GO:0009103">
    <property type="term" value="P:lipopolysaccharide biosynthetic process"/>
    <property type="evidence" value="ECO:0007669"/>
    <property type="project" value="UniProtKB-ARBA"/>
</dbReference>
<dbReference type="AlphaFoldDB" id="A0A1E7L5T6"/>
<dbReference type="InterPro" id="IPR050297">
    <property type="entry name" value="LipidA_mod_glycosyltrf_83"/>
</dbReference>
<dbReference type="EMBL" id="LJGW01000212">
    <property type="protein sequence ID" value="OEV11565.1"/>
    <property type="molecule type" value="Genomic_DNA"/>
</dbReference>
<dbReference type="RefSeq" id="WP_141747546.1">
    <property type="nucleotide sequence ID" value="NZ_LJGW01000212.1"/>
</dbReference>
<feature type="non-terminal residue" evidence="11">
    <location>
        <position position="309"/>
    </location>
</feature>
<keyword evidence="2" id="KW-1003">Cell membrane</keyword>
<evidence type="ECO:0000256" key="9">
    <source>
        <dbReference type="SAM" id="Phobius"/>
    </source>
</evidence>
<keyword evidence="12" id="KW-1185">Reference proteome</keyword>
<evidence type="ECO:0000256" key="4">
    <source>
        <dbReference type="ARBA" id="ARBA00022679"/>
    </source>
</evidence>
<keyword evidence="6 9" id="KW-1133">Transmembrane helix</keyword>
<evidence type="ECO:0000256" key="8">
    <source>
        <dbReference type="SAM" id="MobiDB-lite"/>
    </source>
</evidence>
<evidence type="ECO:0000256" key="7">
    <source>
        <dbReference type="ARBA" id="ARBA00023136"/>
    </source>
</evidence>
<dbReference type="Pfam" id="PF13231">
    <property type="entry name" value="PMT_2"/>
    <property type="match status" value="1"/>
</dbReference>
<dbReference type="PATRIC" id="fig|518642.10.peg.2782"/>
<sequence>MTALTRALPFARSPRAGSASAADRPRWERPGYWALLALTAVLFLYGLGASGYANSFYSAAAQAGSESWKAFLFGSLDSGNVITVDKPPAALWPMALSVRLFGLGAWQMLVPQALMGVATVAVLYAAVRRWFGPAAGLLAGGLMAFTPVAALMFRFNNPDAALCLLCVIAVYCLLRALEDTRSRWLLLCGVALGLAFLVKTLQAWLIVPPLAVVHLVCAQPPLLTRVKQLLLAGAAMVASCGWWIALAELWPAGSRPYIGGSQNNSFLELTLGYNGLGRITGNEVGSVGPGAGRGPGPGGYGGGPFGGRG</sequence>
<dbReference type="GO" id="GO:0010041">
    <property type="term" value="P:response to iron(III) ion"/>
    <property type="evidence" value="ECO:0007669"/>
    <property type="project" value="TreeGrafter"/>
</dbReference>
<dbReference type="Proteomes" id="UP000176005">
    <property type="component" value="Unassembled WGS sequence"/>
</dbReference>